<proteinExistence type="predicted"/>
<organism evidence="2 3">
    <name type="scientific">Nocardia rhamnosiphila</name>
    <dbReference type="NCBI Taxonomy" id="426716"/>
    <lineage>
        <taxon>Bacteria</taxon>
        <taxon>Bacillati</taxon>
        <taxon>Actinomycetota</taxon>
        <taxon>Actinomycetes</taxon>
        <taxon>Mycobacteriales</taxon>
        <taxon>Nocardiaceae</taxon>
        <taxon>Nocardia</taxon>
    </lineage>
</organism>
<evidence type="ECO:0000259" key="1">
    <source>
        <dbReference type="Pfam" id="PF02698"/>
    </source>
</evidence>
<gene>
    <name evidence="2" type="ORF">ABZ510_06095</name>
</gene>
<name>A0ABV2WKK4_9NOCA</name>
<dbReference type="Gene3D" id="3.40.50.620">
    <property type="entry name" value="HUPs"/>
    <property type="match status" value="1"/>
</dbReference>
<reference evidence="2 3" key="1">
    <citation type="submission" date="2024-06" db="EMBL/GenBank/DDBJ databases">
        <title>The Natural Products Discovery Center: Release of the First 8490 Sequenced Strains for Exploring Actinobacteria Biosynthetic Diversity.</title>
        <authorList>
            <person name="Kalkreuter E."/>
            <person name="Kautsar S.A."/>
            <person name="Yang D."/>
            <person name="Bader C.D."/>
            <person name="Teijaro C.N."/>
            <person name="Fluegel L."/>
            <person name="Davis C.M."/>
            <person name="Simpson J.R."/>
            <person name="Lauterbach L."/>
            <person name="Steele A.D."/>
            <person name="Gui C."/>
            <person name="Meng S."/>
            <person name="Li G."/>
            <person name="Viehrig K."/>
            <person name="Ye F."/>
            <person name="Su P."/>
            <person name="Kiefer A.F."/>
            <person name="Nichols A."/>
            <person name="Cepeda A.J."/>
            <person name="Yan W."/>
            <person name="Fan B."/>
            <person name="Jiang Y."/>
            <person name="Adhikari A."/>
            <person name="Zheng C.-J."/>
            <person name="Schuster L."/>
            <person name="Cowan T.M."/>
            <person name="Smanski M.J."/>
            <person name="Chevrette M.G."/>
            <person name="De Carvalho L.P.S."/>
            <person name="Shen B."/>
        </authorList>
    </citation>
    <scope>NUCLEOTIDE SEQUENCE [LARGE SCALE GENOMIC DNA]</scope>
    <source>
        <strain evidence="2 3">NPDC019708</strain>
    </source>
</reference>
<accession>A0ABV2WKK4</accession>
<feature type="domain" description="DUF218" evidence="1">
    <location>
        <begin position="40"/>
        <end position="152"/>
    </location>
</feature>
<comment type="caution">
    <text evidence="2">The sequence shown here is derived from an EMBL/GenBank/DDBJ whole genome shotgun (WGS) entry which is preliminary data.</text>
</comment>
<dbReference type="GeneID" id="96242434"/>
<dbReference type="InterPro" id="IPR003848">
    <property type="entry name" value="DUF218"/>
</dbReference>
<protein>
    <submittedName>
        <fullName evidence="2">YdcF family protein</fullName>
    </submittedName>
</protein>
<dbReference type="EMBL" id="JBEYBF010000003">
    <property type="protein sequence ID" value="MEU1951414.1"/>
    <property type="molecule type" value="Genomic_DNA"/>
</dbReference>
<sequence>MLVRTSRILLVAGVAVLAWGEWVNWRSSRRLVGSATGASEAVVVLGFRNAAPSANALNRWRVRAGLRSCDPRLDTRMVFCGGAVGGARSEAELMAAYARERGWSGPVALDTASRSTRENIENALALIDTADRIKIVSNPLHAEQARRYLAAMRPDLAARLVRGAEYRFGEWTFLKPLFAILGYAKRGRASVPLAR</sequence>
<dbReference type="Proteomes" id="UP001550628">
    <property type="component" value="Unassembled WGS sequence"/>
</dbReference>
<dbReference type="InterPro" id="IPR014729">
    <property type="entry name" value="Rossmann-like_a/b/a_fold"/>
</dbReference>
<evidence type="ECO:0000313" key="3">
    <source>
        <dbReference type="Proteomes" id="UP001550628"/>
    </source>
</evidence>
<dbReference type="RefSeq" id="WP_030519772.1">
    <property type="nucleotide sequence ID" value="NZ_JBEYBD010000001.1"/>
</dbReference>
<evidence type="ECO:0000313" key="2">
    <source>
        <dbReference type="EMBL" id="MEU1951414.1"/>
    </source>
</evidence>
<dbReference type="Pfam" id="PF02698">
    <property type="entry name" value="DUF218"/>
    <property type="match status" value="1"/>
</dbReference>
<keyword evidence="3" id="KW-1185">Reference proteome</keyword>
<dbReference type="CDD" id="cd06259">
    <property type="entry name" value="YdcF-like"/>
    <property type="match status" value="1"/>
</dbReference>